<reference evidence="2 3" key="1">
    <citation type="submission" date="2020-02" db="EMBL/GenBank/DDBJ databases">
        <authorList>
            <person name="Li X.-J."/>
            <person name="Feng X.-M."/>
        </authorList>
    </citation>
    <scope>NUCLEOTIDE SEQUENCE [LARGE SCALE GENOMIC DNA]</scope>
    <source>
        <strain evidence="2 3">CGMCC 4.7225</strain>
    </source>
</reference>
<sequence>MRNTHQRTAWFLGAAALVLTAGCSASGSGTDTDDGHNATGPLAEFMPHSPATTGLGGHGFRLTDEPPEHSDHEILHQRRIEELVAECMRDAGFEYVPESLENDDTGLPAFDEAYALEPGEFAEQYGYGLTTITFTGAANEPEQDGPNDDIRDALSESARKAYDAALWGEQNEDSGIRDSTGCYDQAHAKAGDDGPTLDEISVEFDPLFEDVDALFDRVRRDPRVSAAVGDWQECMADHGFPGFDELDQPYWSVHQQASEVSVPEDELPATAGEDGGVIIEGDARFVIDPQDLARLKEYETELATADFRCRDEHEHTYRDVALELEEEFVDAHRSELERYREIVAGQGDV</sequence>
<keyword evidence="1" id="KW-0732">Signal</keyword>
<evidence type="ECO:0000313" key="2">
    <source>
        <dbReference type="EMBL" id="NED95383.1"/>
    </source>
</evidence>
<evidence type="ECO:0000256" key="1">
    <source>
        <dbReference type="SAM" id="SignalP"/>
    </source>
</evidence>
<feature type="chain" id="PRO_5026770046" evidence="1">
    <location>
        <begin position="28"/>
        <end position="349"/>
    </location>
</feature>
<dbReference type="Proteomes" id="UP000469185">
    <property type="component" value="Unassembled WGS sequence"/>
</dbReference>
<dbReference type="AlphaFoldDB" id="A0A6N9YK53"/>
<evidence type="ECO:0000313" key="3">
    <source>
        <dbReference type="Proteomes" id="UP000469185"/>
    </source>
</evidence>
<feature type="signal peptide" evidence="1">
    <location>
        <begin position="1"/>
        <end position="27"/>
    </location>
</feature>
<proteinExistence type="predicted"/>
<gene>
    <name evidence="2" type="ORF">G1H11_08655</name>
</gene>
<protein>
    <submittedName>
        <fullName evidence="2">Uncharacterized protein</fullName>
    </submittedName>
</protein>
<keyword evidence="3" id="KW-1185">Reference proteome</keyword>
<organism evidence="2 3">
    <name type="scientific">Phytoactinopolyspora alkaliphila</name>
    <dbReference type="NCBI Taxonomy" id="1783498"/>
    <lineage>
        <taxon>Bacteria</taxon>
        <taxon>Bacillati</taxon>
        <taxon>Actinomycetota</taxon>
        <taxon>Actinomycetes</taxon>
        <taxon>Jiangellales</taxon>
        <taxon>Jiangellaceae</taxon>
        <taxon>Phytoactinopolyspora</taxon>
    </lineage>
</organism>
<accession>A0A6N9YK53</accession>
<name>A0A6N9YK53_9ACTN</name>
<dbReference type="EMBL" id="JAAGOB010000004">
    <property type="protein sequence ID" value="NED95383.1"/>
    <property type="molecule type" value="Genomic_DNA"/>
</dbReference>
<dbReference type="RefSeq" id="WP_163818106.1">
    <property type="nucleotide sequence ID" value="NZ_JAAGOB010000004.1"/>
</dbReference>
<dbReference type="PROSITE" id="PS51257">
    <property type="entry name" value="PROKAR_LIPOPROTEIN"/>
    <property type="match status" value="1"/>
</dbReference>
<comment type="caution">
    <text evidence="2">The sequence shown here is derived from an EMBL/GenBank/DDBJ whole genome shotgun (WGS) entry which is preliminary data.</text>
</comment>